<evidence type="ECO:0000313" key="3">
    <source>
        <dbReference type="Proteomes" id="UP000019375"/>
    </source>
</evidence>
<protein>
    <submittedName>
        <fullName evidence="2">BN860_16600g1_1</fullName>
    </submittedName>
</protein>
<feature type="transmembrane region" description="Helical" evidence="1">
    <location>
        <begin position="45"/>
        <end position="65"/>
    </location>
</feature>
<dbReference type="Proteomes" id="UP000019375">
    <property type="component" value="Unassembled WGS sequence"/>
</dbReference>
<dbReference type="Pfam" id="PF00674">
    <property type="entry name" value="DUP"/>
    <property type="match status" value="1"/>
</dbReference>
<keyword evidence="3" id="KW-1185">Reference proteome</keyword>
<sequence>MSQQKTKDLENCVETYEGEEIQLLEDRRAGKLIYFVSWYFFRLKFLWNIILPVFCVGSAYCTSLSCFGLRDIYYYRFDDTKTSELFPPLWLTIHYFFFFVIFFVDCMEKRKNLILEEKILQKLLGEVSETDLMGDPVAWRRIAFSVNQCFVRKKYNSSIFYGGEQCRCYFVKEVMVPVNSGSFVIRTYHNEYIYTDYCKNPSNKMLAKKAVANYNKSAEDNDELSHMDGVDSGNGLFEKFNIISMNSVLYLFSIEIAFSAIMSLAMVSLVIYRAIFN</sequence>
<accession>A0A8J2X6T4</accession>
<evidence type="ECO:0000256" key="1">
    <source>
        <dbReference type="SAM" id="Phobius"/>
    </source>
</evidence>
<keyword evidence="1" id="KW-0812">Transmembrane</keyword>
<feature type="transmembrane region" description="Helical" evidence="1">
    <location>
        <begin position="248"/>
        <end position="275"/>
    </location>
</feature>
<feature type="transmembrane region" description="Helical" evidence="1">
    <location>
        <begin position="85"/>
        <end position="104"/>
    </location>
</feature>
<keyword evidence="1" id="KW-1133">Transmembrane helix</keyword>
<dbReference type="InterPro" id="IPR001142">
    <property type="entry name" value="DUP/COS"/>
</dbReference>
<keyword evidence="1" id="KW-0472">Membrane</keyword>
<dbReference type="EMBL" id="HG316455">
    <property type="protein sequence ID" value="CDF88708.1"/>
    <property type="molecule type" value="Genomic_DNA"/>
</dbReference>
<reference evidence="3" key="1">
    <citation type="journal article" date="2013" name="Genome Announc.">
        <title>Genome sequence of the food spoilage yeast Zygosaccharomyces bailii CLIB 213(T).</title>
        <authorList>
            <person name="Galeote V."/>
            <person name="Bigey F."/>
            <person name="Devillers H."/>
            <person name="Neuveglise C."/>
            <person name="Dequin S."/>
        </authorList>
    </citation>
    <scope>NUCLEOTIDE SEQUENCE [LARGE SCALE GENOMIC DNA]</scope>
    <source>
        <strain evidence="3">CLIB 213 / ATCC 58445 / CBS 680 / CCRC 21525 / NBRC 1098 / NCYC 1416 / NRRL Y-2227</strain>
    </source>
</reference>
<proteinExistence type="predicted"/>
<name>A0A8J2X6T4_ZYGB2</name>
<organism evidence="2 3">
    <name type="scientific">Zygosaccharomyces bailii (strain CLIB 213 / ATCC 58445 / CBS 680 / BCRC 21525 / NBRC 1098 / NCYC 1416 / NRRL Y-2227)</name>
    <dbReference type="NCBI Taxonomy" id="1333698"/>
    <lineage>
        <taxon>Eukaryota</taxon>
        <taxon>Fungi</taxon>
        <taxon>Dikarya</taxon>
        <taxon>Ascomycota</taxon>
        <taxon>Saccharomycotina</taxon>
        <taxon>Saccharomycetes</taxon>
        <taxon>Saccharomycetales</taxon>
        <taxon>Saccharomycetaceae</taxon>
        <taxon>Zygosaccharomyces</taxon>
    </lineage>
</organism>
<gene>
    <name evidence="2" type="ORF">BN860_16600g</name>
</gene>
<evidence type="ECO:0000313" key="2">
    <source>
        <dbReference type="EMBL" id="CDF88708.1"/>
    </source>
</evidence>
<dbReference type="AlphaFoldDB" id="A0A8J2X6T4"/>